<dbReference type="PANTHER" id="PTHR10424">
    <property type="entry name" value="VIRAL ENVELOPE PROTEIN"/>
    <property type="match status" value="1"/>
</dbReference>
<evidence type="ECO:0000313" key="14">
    <source>
        <dbReference type="EMBL" id="PKU33660.1"/>
    </source>
</evidence>
<evidence type="ECO:0000256" key="11">
    <source>
        <dbReference type="ARBA" id="ARBA00023157"/>
    </source>
</evidence>
<evidence type="ECO:0000256" key="2">
    <source>
        <dbReference type="ARBA" id="ARBA00004531"/>
    </source>
</evidence>
<comment type="subcellular location">
    <subcellularLocation>
        <location evidence="1">Host cell membrane</location>
        <topology evidence="1">Single-pass type I membrane protein</topology>
    </subcellularLocation>
    <subcellularLocation>
        <location evidence="2">Host endomembrane system</location>
        <topology evidence="2">Peripheral membrane protein</topology>
    </subcellularLocation>
    <subcellularLocation>
        <location evidence="3">Virion membrane</location>
        <topology evidence="3">Single-pass type I membrane protein</topology>
    </subcellularLocation>
</comment>
<accession>A0A2I0TIL4</accession>
<reference evidence="15" key="1">
    <citation type="submission" date="2017-11" db="EMBL/GenBank/DDBJ databases">
        <authorList>
            <person name="Lima N.C."/>
            <person name="Parody-Merino A.M."/>
            <person name="Battley P.F."/>
            <person name="Fidler A.E."/>
            <person name="Prosdocimi F."/>
        </authorList>
    </citation>
    <scope>NUCLEOTIDE SEQUENCE [LARGE SCALE GENOMIC DNA]</scope>
</reference>
<keyword evidence="4" id="KW-1032">Host cell membrane</keyword>
<dbReference type="PANTHER" id="PTHR10424:SF81">
    <property type="entry name" value="ERVV2 PROTEIN"/>
    <property type="match status" value="1"/>
</dbReference>
<name>A0A2I0TIL4_LIMLA</name>
<keyword evidence="8" id="KW-1133">Transmembrane helix</keyword>
<evidence type="ECO:0000256" key="13">
    <source>
        <dbReference type="ARBA" id="ARBA00023288"/>
    </source>
</evidence>
<reference evidence="15" key="2">
    <citation type="submission" date="2017-12" db="EMBL/GenBank/DDBJ databases">
        <title>Genome sequence of the Bar-tailed Godwit (Limosa lapponica baueri).</title>
        <authorList>
            <person name="Lima N.C.B."/>
            <person name="Parody-Merino A.M."/>
            <person name="Battley P.F."/>
            <person name="Fidler A.E."/>
            <person name="Prosdocimi F."/>
        </authorList>
    </citation>
    <scope>NUCLEOTIDE SEQUENCE [LARGE SCALE GENOMIC DNA]</scope>
</reference>
<keyword evidence="12" id="KW-0325">Glycoprotein</keyword>
<dbReference type="AlphaFoldDB" id="A0A2I0TIL4"/>
<evidence type="ECO:0000256" key="3">
    <source>
        <dbReference type="ARBA" id="ARBA00004563"/>
    </source>
</evidence>
<keyword evidence="5" id="KW-0945">Host-virus interaction</keyword>
<protein>
    <submittedName>
        <fullName evidence="14">Uncharacterized protein</fullName>
    </submittedName>
</protein>
<keyword evidence="11" id="KW-1015">Disulfide bond</keyword>
<dbReference type="InterPro" id="IPR018154">
    <property type="entry name" value="TLV/ENV_coat_polyprotein"/>
</dbReference>
<evidence type="ECO:0000256" key="6">
    <source>
        <dbReference type="ARBA" id="ARBA00022692"/>
    </source>
</evidence>
<evidence type="ECO:0000313" key="15">
    <source>
        <dbReference type="Proteomes" id="UP000233556"/>
    </source>
</evidence>
<keyword evidence="6" id="KW-0812">Transmembrane</keyword>
<keyword evidence="9" id="KW-0472">Membrane</keyword>
<keyword evidence="10" id="KW-0564">Palmitate</keyword>
<dbReference type="Gene3D" id="1.10.287.210">
    <property type="match status" value="1"/>
</dbReference>
<proteinExistence type="predicted"/>
<dbReference type="SUPFAM" id="SSF58069">
    <property type="entry name" value="Virus ectodomain"/>
    <property type="match status" value="1"/>
</dbReference>
<gene>
    <name evidence="14" type="ORF">llap_16041</name>
</gene>
<evidence type="ECO:0000256" key="12">
    <source>
        <dbReference type="ARBA" id="ARBA00023180"/>
    </source>
</evidence>
<organism evidence="14 15">
    <name type="scientific">Limosa lapponica baueri</name>
    <dbReference type="NCBI Taxonomy" id="1758121"/>
    <lineage>
        <taxon>Eukaryota</taxon>
        <taxon>Metazoa</taxon>
        <taxon>Chordata</taxon>
        <taxon>Craniata</taxon>
        <taxon>Vertebrata</taxon>
        <taxon>Euteleostomi</taxon>
        <taxon>Archelosauria</taxon>
        <taxon>Archosauria</taxon>
        <taxon>Dinosauria</taxon>
        <taxon>Saurischia</taxon>
        <taxon>Theropoda</taxon>
        <taxon>Coelurosauria</taxon>
        <taxon>Aves</taxon>
        <taxon>Neognathae</taxon>
        <taxon>Neoaves</taxon>
        <taxon>Charadriiformes</taxon>
        <taxon>Scolopacidae</taxon>
        <taxon>Limosa</taxon>
    </lineage>
</organism>
<evidence type="ECO:0000256" key="8">
    <source>
        <dbReference type="ARBA" id="ARBA00022989"/>
    </source>
</evidence>
<evidence type="ECO:0000256" key="4">
    <source>
        <dbReference type="ARBA" id="ARBA00022511"/>
    </source>
</evidence>
<sequence>MNYQTMKRLACALVKNINYTSQALSTIEEELGQLRQSTLENRAAIDYLLLRHNHGCEEFQGTWCFNFTDNSKIIEGKIKQIHDLATGMKNTTLVLRSLFQISVTQILAGR</sequence>
<keyword evidence="7" id="KW-1043">Host membrane</keyword>
<keyword evidence="13" id="KW-0449">Lipoprotein</keyword>
<evidence type="ECO:0000256" key="10">
    <source>
        <dbReference type="ARBA" id="ARBA00023139"/>
    </source>
</evidence>
<evidence type="ECO:0000256" key="9">
    <source>
        <dbReference type="ARBA" id="ARBA00023136"/>
    </source>
</evidence>
<dbReference type="EMBL" id="KZ509855">
    <property type="protein sequence ID" value="PKU33660.1"/>
    <property type="molecule type" value="Genomic_DNA"/>
</dbReference>
<dbReference type="Proteomes" id="UP000233556">
    <property type="component" value="Unassembled WGS sequence"/>
</dbReference>
<evidence type="ECO:0000256" key="1">
    <source>
        <dbReference type="ARBA" id="ARBA00004402"/>
    </source>
</evidence>
<evidence type="ECO:0000256" key="7">
    <source>
        <dbReference type="ARBA" id="ARBA00022870"/>
    </source>
</evidence>
<evidence type="ECO:0000256" key="5">
    <source>
        <dbReference type="ARBA" id="ARBA00022581"/>
    </source>
</evidence>
<keyword evidence="15" id="KW-1185">Reference proteome</keyword>
<dbReference type="OrthoDB" id="9838443at2759"/>